<comment type="caution">
    <text evidence="3">The sequence shown here is derived from an EMBL/GenBank/DDBJ whole genome shotgun (WGS) entry which is preliminary data.</text>
</comment>
<dbReference type="EMBL" id="JACJIA010000014">
    <property type="protein sequence ID" value="MBA8956113.1"/>
    <property type="molecule type" value="Genomic_DNA"/>
</dbReference>
<reference evidence="3 4" key="1">
    <citation type="submission" date="2020-08" db="EMBL/GenBank/DDBJ databases">
        <title>Genomic Encyclopedia of Type Strains, Phase IV (KMG-IV): sequencing the most valuable type-strain genomes for metagenomic binning, comparative biology and taxonomic classification.</title>
        <authorList>
            <person name="Goeker M."/>
        </authorList>
    </citation>
    <scope>NUCLEOTIDE SEQUENCE [LARGE SCALE GENOMIC DNA]</scope>
    <source>
        <strain evidence="3 4">DSM 44197</strain>
    </source>
</reference>
<evidence type="ECO:0000256" key="1">
    <source>
        <dbReference type="SAM" id="MobiDB-lite"/>
    </source>
</evidence>
<evidence type="ECO:0000313" key="4">
    <source>
        <dbReference type="Proteomes" id="UP000572680"/>
    </source>
</evidence>
<dbReference type="Proteomes" id="UP000572680">
    <property type="component" value="Unassembled WGS sequence"/>
</dbReference>
<name>A0A7W3QR89_ACTNM</name>
<dbReference type="Pfam" id="PF09350">
    <property type="entry name" value="DJC28_CD"/>
    <property type="match status" value="1"/>
</dbReference>
<accession>A0A7W3QR89</accession>
<dbReference type="AlphaFoldDB" id="A0A7W3QR89"/>
<organism evidence="3 4">
    <name type="scientific">Actinomadura namibiensis</name>
    <dbReference type="NCBI Taxonomy" id="182080"/>
    <lineage>
        <taxon>Bacteria</taxon>
        <taxon>Bacillati</taxon>
        <taxon>Actinomycetota</taxon>
        <taxon>Actinomycetes</taxon>
        <taxon>Streptosporangiales</taxon>
        <taxon>Thermomonosporaceae</taxon>
        <taxon>Actinomadura</taxon>
    </lineage>
</organism>
<gene>
    <name evidence="3" type="ORF">HNR61_007795</name>
</gene>
<dbReference type="InterPro" id="IPR018961">
    <property type="entry name" value="DnaJ_homolog_subfam-C_membr-28"/>
</dbReference>
<sequence>MTERKPIGVSFETWIDRQIREATERGEFDDLPGAGKPIPGAGRPLEEMWWIKQKLRSENLTYVPPSLALRKEAERAREEAARARSEDEVRAILDQVNKKIVEAIRTPPPGPPLALVPFNVERAVEEWRRSRPEPPGGPEPRAEQAAPRPGGSRTRSPSNWWKRRAKGSA</sequence>
<feature type="region of interest" description="Disordered" evidence="1">
    <location>
        <begin position="125"/>
        <end position="169"/>
    </location>
</feature>
<protein>
    <recommendedName>
        <fullName evidence="2">DnaJ homologue subfamily C member 28 conserved domain-containing protein</fullName>
    </recommendedName>
</protein>
<feature type="domain" description="DnaJ homologue subfamily C member 28 conserved" evidence="2">
    <location>
        <begin position="14"/>
        <end position="80"/>
    </location>
</feature>
<feature type="region of interest" description="Disordered" evidence="1">
    <location>
        <begin position="23"/>
        <end position="42"/>
    </location>
</feature>
<dbReference type="RefSeq" id="WP_182848059.1">
    <property type="nucleotide sequence ID" value="NZ_BAAALP010000007.1"/>
</dbReference>
<keyword evidence="4" id="KW-1185">Reference proteome</keyword>
<proteinExistence type="predicted"/>
<evidence type="ECO:0000259" key="2">
    <source>
        <dbReference type="Pfam" id="PF09350"/>
    </source>
</evidence>
<evidence type="ECO:0000313" key="3">
    <source>
        <dbReference type="EMBL" id="MBA8956113.1"/>
    </source>
</evidence>